<feature type="compositionally biased region" description="Low complexity" evidence="1">
    <location>
        <begin position="33"/>
        <end position="48"/>
    </location>
</feature>
<name>W1PW43_AMBTC</name>
<feature type="region of interest" description="Disordered" evidence="1">
    <location>
        <begin position="1"/>
        <end position="49"/>
    </location>
</feature>
<feature type="compositionally biased region" description="Low complexity" evidence="1">
    <location>
        <begin position="1"/>
        <end position="19"/>
    </location>
</feature>
<dbReference type="HOGENOM" id="CLU_1470126_0_0_1"/>
<feature type="region of interest" description="Disordered" evidence="1">
    <location>
        <begin position="145"/>
        <end position="184"/>
    </location>
</feature>
<dbReference type="AlphaFoldDB" id="W1PW43"/>
<dbReference type="Gramene" id="ERN12059">
    <property type="protein sequence ID" value="ERN12059"/>
    <property type="gene ID" value="AMTR_s00035p00161960"/>
</dbReference>
<proteinExistence type="predicted"/>
<evidence type="ECO:0000313" key="2">
    <source>
        <dbReference type="EMBL" id="ERN12059.1"/>
    </source>
</evidence>
<dbReference type="EMBL" id="KI392639">
    <property type="protein sequence ID" value="ERN12059.1"/>
    <property type="molecule type" value="Genomic_DNA"/>
</dbReference>
<keyword evidence="3" id="KW-1185">Reference proteome</keyword>
<reference evidence="3" key="1">
    <citation type="journal article" date="2013" name="Science">
        <title>The Amborella genome and the evolution of flowering plants.</title>
        <authorList>
            <consortium name="Amborella Genome Project"/>
        </authorList>
    </citation>
    <scope>NUCLEOTIDE SEQUENCE [LARGE SCALE GENOMIC DNA]</scope>
</reference>
<accession>W1PW43</accession>
<evidence type="ECO:0000256" key="1">
    <source>
        <dbReference type="SAM" id="MobiDB-lite"/>
    </source>
</evidence>
<dbReference type="Proteomes" id="UP000017836">
    <property type="component" value="Unassembled WGS sequence"/>
</dbReference>
<gene>
    <name evidence="2" type="ORF">AMTR_s00035p00161960</name>
</gene>
<sequence>MFRFGGARASGRGLSTPSVFPSPPPIKPLRGKASTTSTPPPVTSSSAPRLETETTAAWLKVLGPTIFVLSSDLARASVMVEAATPLVASSPTQTVEPEAIVTQLEVPSSIVEAMMPLVASPIGSPARPSLSLGAFLCTFAEEGDVEAADEASSAETSAPKAPAQTVPKVEQEMEPRLEVPSSGW</sequence>
<protein>
    <submittedName>
        <fullName evidence="2">Uncharacterized protein</fullName>
    </submittedName>
</protein>
<organism evidence="2 3">
    <name type="scientific">Amborella trichopoda</name>
    <dbReference type="NCBI Taxonomy" id="13333"/>
    <lineage>
        <taxon>Eukaryota</taxon>
        <taxon>Viridiplantae</taxon>
        <taxon>Streptophyta</taxon>
        <taxon>Embryophyta</taxon>
        <taxon>Tracheophyta</taxon>
        <taxon>Spermatophyta</taxon>
        <taxon>Magnoliopsida</taxon>
        <taxon>Amborellales</taxon>
        <taxon>Amborellaceae</taxon>
        <taxon>Amborella</taxon>
    </lineage>
</organism>
<evidence type="ECO:0000313" key="3">
    <source>
        <dbReference type="Proteomes" id="UP000017836"/>
    </source>
</evidence>